<proteinExistence type="predicted"/>
<name>A0ABN1WYV7_9ACTN</name>
<organism evidence="3 4">
    <name type="scientific">Kitasatospora nipponensis</name>
    <dbReference type="NCBI Taxonomy" id="258049"/>
    <lineage>
        <taxon>Bacteria</taxon>
        <taxon>Bacillati</taxon>
        <taxon>Actinomycetota</taxon>
        <taxon>Actinomycetes</taxon>
        <taxon>Kitasatosporales</taxon>
        <taxon>Streptomycetaceae</taxon>
        <taxon>Kitasatospora</taxon>
    </lineage>
</organism>
<keyword evidence="2" id="KW-0472">Membrane</keyword>
<reference evidence="3 4" key="1">
    <citation type="journal article" date="2019" name="Int. J. Syst. Evol. Microbiol.">
        <title>The Global Catalogue of Microorganisms (GCM) 10K type strain sequencing project: providing services to taxonomists for standard genome sequencing and annotation.</title>
        <authorList>
            <consortium name="The Broad Institute Genomics Platform"/>
            <consortium name="The Broad Institute Genome Sequencing Center for Infectious Disease"/>
            <person name="Wu L."/>
            <person name="Ma J."/>
        </authorList>
    </citation>
    <scope>NUCLEOTIDE SEQUENCE [LARGE SCALE GENOMIC DNA]</scope>
    <source>
        <strain evidence="3 4">JCM 13004</strain>
    </source>
</reference>
<feature type="transmembrane region" description="Helical" evidence="2">
    <location>
        <begin position="29"/>
        <end position="48"/>
    </location>
</feature>
<evidence type="ECO:0000313" key="4">
    <source>
        <dbReference type="Proteomes" id="UP001500037"/>
    </source>
</evidence>
<comment type="caution">
    <text evidence="3">The sequence shown here is derived from an EMBL/GenBank/DDBJ whole genome shotgun (WGS) entry which is preliminary data.</text>
</comment>
<evidence type="ECO:0000313" key="3">
    <source>
        <dbReference type="EMBL" id="GAA1272283.1"/>
    </source>
</evidence>
<sequence>MSDDQPPITWGISAQPSPKAPQKPKRGKAGCLGCAGILALVVVIGIAANAGSKKTGAPAAKATPAPQTAAKVPSPAATAPLPPLSLPPTHLAPVVNRARAASILTSNDAYYQQEFNRGVEVILARGQAGSFDAFHAWQQKASQDIQPGTDAFRQADAEFDASDEPSSIGDWRDDNTVVQSDLFALANDGLGVGGPDDTQARQKVQADIAQMKTDMATADADAAKVRNGQ</sequence>
<feature type="region of interest" description="Disordered" evidence="1">
    <location>
        <begin position="54"/>
        <end position="84"/>
    </location>
</feature>
<feature type="region of interest" description="Disordered" evidence="1">
    <location>
        <begin position="1"/>
        <end position="28"/>
    </location>
</feature>
<dbReference type="EMBL" id="BAAALF010000227">
    <property type="protein sequence ID" value="GAA1272283.1"/>
    <property type="molecule type" value="Genomic_DNA"/>
</dbReference>
<dbReference type="Proteomes" id="UP001500037">
    <property type="component" value="Unassembled WGS sequence"/>
</dbReference>
<feature type="compositionally biased region" description="Low complexity" evidence="1">
    <location>
        <begin position="54"/>
        <end position="79"/>
    </location>
</feature>
<gene>
    <name evidence="3" type="ORF">GCM10009665_70380</name>
</gene>
<keyword evidence="4" id="KW-1185">Reference proteome</keyword>
<accession>A0ABN1WYV7</accession>
<evidence type="ECO:0008006" key="5">
    <source>
        <dbReference type="Google" id="ProtNLM"/>
    </source>
</evidence>
<evidence type="ECO:0000256" key="1">
    <source>
        <dbReference type="SAM" id="MobiDB-lite"/>
    </source>
</evidence>
<keyword evidence="2" id="KW-0812">Transmembrane</keyword>
<evidence type="ECO:0000256" key="2">
    <source>
        <dbReference type="SAM" id="Phobius"/>
    </source>
</evidence>
<dbReference type="RefSeq" id="WP_344446277.1">
    <property type="nucleotide sequence ID" value="NZ_BAAALF010000227.1"/>
</dbReference>
<protein>
    <recommendedName>
        <fullName evidence="5">Colicin import membrane protein</fullName>
    </recommendedName>
</protein>
<keyword evidence="2" id="KW-1133">Transmembrane helix</keyword>